<organism evidence="1 2">
    <name type="scientific">Brassica carinata</name>
    <name type="common">Ethiopian mustard</name>
    <name type="synonym">Abyssinian cabbage</name>
    <dbReference type="NCBI Taxonomy" id="52824"/>
    <lineage>
        <taxon>Eukaryota</taxon>
        <taxon>Viridiplantae</taxon>
        <taxon>Streptophyta</taxon>
        <taxon>Embryophyta</taxon>
        <taxon>Tracheophyta</taxon>
        <taxon>Spermatophyta</taxon>
        <taxon>Magnoliopsida</taxon>
        <taxon>eudicotyledons</taxon>
        <taxon>Gunneridae</taxon>
        <taxon>Pentapetalae</taxon>
        <taxon>rosids</taxon>
        <taxon>malvids</taxon>
        <taxon>Brassicales</taxon>
        <taxon>Brassicaceae</taxon>
        <taxon>Brassiceae</taxon>
        <taxon>Brassica</taxon>
    </lineage>
</organism>
<reference evidence="1 2" key="1">
    <citation type="submission" date="2020-02" db="EMBL/GenBank/DDBJ databases">
        <authorList>
            <person name="Ma Q."/>
            <person name="Huang Y."/>
            <person name="Song X."/>
            <person name="Pei D."/>
        </authorList>
    </citation>
    <scope>NUCLEOTIDE SEQUENCE [LARGE SCALE GENOMIC DNA]</scope>
    <source>
        <strain evidence="1">Sxm20200214</strain>
        <tissue evidence="1">Leaf</tissue>
    </source>
</reference>
<dbReference type="OrthoDB" id="1114298at2759"/>
<dbReference type="EMBL" id="JAAMPC010000005">
    <property type="protein sequence ID" value="KAG2312867.1"/>
    <property type="molecule type" value="Genomic_DNA"/>
</dbReference>
<keyword evidence="2" id="KW-1185">Reference proteome</keyword>
<evidence type="ECO:0000313" key="1">
    <source>
        <dbReference type="EMBL" id="KAG2312867.1"/>
    </source>
</evidence>
<gene>
    <name evidence="1" type="ORF">Bca52824_024424</name>
</gene>
<name>A0A8X8AWQ7_BRACI</name>
<evidence type="ECO:0000313" key="2">
    <source>
        <dbReference type="Proteomes" id="UP000886595"/>
    </source>
</evidence>
<comment type="caution">
    <text evidence="1">The sequence shown here is derived from an EMBL/GenBank/DDBJ whole genome shotgun (WGS) entry which is preliminary data.</text>
</comment>
<accession>A0A8X8AWQ7</accession>
<proteinExistence type="predicted"/>
<dbReference type="AlphaFoldDB" id="A0A8X8AWQ7"/>
<sequence>MVVYGKADAWEYTQKYTKLAQKLKTQFVISIGGCLLSNKDILDIAERSHVYSSKVMDVLMKNLSLLYAKQPHTYPAKQSLFFDTKFVAAIPRNYSRFSKLRD</sequence>
<dbReference type="Proteomes" id="UP000886595">
    <property type="component" value="Unassembled WGS sequence"/>
</dbReference>
<protein>
    <submittedName>
        <fullName evidence="1">Uncharacterized protein</fullName>
    </submittedName>
</protein>